<dbReference type="InterPro" id="IPR039052">
    <property type="entry name" value="Antitox_PemI-like"/>
</dbReference>
<dbReference type="Pfam" id="PF04014">
    <property type="entry name" value="MazE_antitoxin"/>
    <property type="match status" value="1"/>
</dbReference>
<dbReference type="Proteomes" id="UP000001425">
    <property type="component" value="Plasmid pSYSA"/>
</dbReference>
<dbReference type="InParanoid" id="Q6ZEF8"/>
<name>Q6ZEF8_SYNY3</name>
<protein>
    <submittedName>
        <fullName evidence="2">Ssr7040 protein</fullName>
    </submittedName>
</protein>
<dbReference type="GO" id="GO:0097351">
    <property type="term" value="F:toxin sequestering activity"/>
    <property type="evidence" value="ECO:0007669"/>
    <property type="project" value="InterPro"/>
</dbReference>
<dbReference type="SUPFAM" id="SSF89447">
    <property type="entry name" value="AbrB/MazE/MraZ-like"/>
    <property type="match status" value="1"/>
</dbReference>
<dbReference type="KEGG" id="syn:ssr7040"/>
<dbReference type="PANTHER" id="PTHR40516:SF1">
    <property type="entry name" value="ANTITOXIN CHPS-RELATED"/>
    <property type="match status" value="1"/>
</dbReference>
<organism evidence="2 3">
    <name type="scientific">Synechocystis sp. (strain ATCC 27184 / PCC 6803 / Kazusa)</name>
    <dbReference type="NCBI Taxonomy" id="1111708"/>
    <lineage>
        <taxon>Bacteria</taxon>
        <taxon>Bacillati</taxon>
        <taxon>Cyanobacteriota</taxon>
        <taxon>Cyanophyceae</taxon>
        <taxon>Synechococcales</taxon>
        <taxon>Merismopediaceae</taxon>
        <taxon>Synechocystis</taxon>
    </lineage>
</organism>
<dbReference type="InterPro" id="IPR037914">
    <property type="entry name" value="SpoVT-AbrB_sf"/>
</dbReference>
<feature type="domain" description="SpoVT-AbrB" evidence="1">
    <location>
        <begin position="6"/>
        <end position="49"/>
    </location>
</feature>
<dbReference type="AlphaFoldDB" id="Q6ZEF8"/>
<evidence type="ECO:0000313" key="3">
    <source>
        <dbReference type="Proteomes" id="UP000001425"/>
    </source>
</evidence>
<keyword evidence="2" id="KW-0614">Plasmid</keyword>
<dbReference type="Gene3D" id="2.10.260.10">
    <property type="match status" value="1"/>
</dbReference>
<dbReference type="InterPro" id="IPR007159">
    <property type="entry name" value="SpoVT-AbrB_dom"/>
</dbReference>
<evidence type="ECO:0000313" key="2">
    <source>
        <dbReference type="EMBL" id="BAD01942.1"/>
    </source>
</evidence>
<keyword evidence="3" id="KW-1185">Reference proteome</keyword>
<proteinExistence type="predicted"/>
<sequence length="83" mass="9206">MEVRLKKWGNSIGLRIPHPLAISWGFDESTVVDLVETEQGLMIRKRSSPGSLEALLTSIPADFTYPGDVSDFVESEATGQEWL</sequence>
<evidence type="ECO:0000259" key="1">
    <source>
        <dbReference type="Pfam" id="PF04014"/>
    </source>
</evidence>
<dbReference type="GO" id="GO:0006355">
    <property type="term" value="P:regulation of DNA-templated transcription"/>
    <property type="evidence" value="ECO:0000318"/>
    <property type="project" value="GO_Central"/>
</dbReference>
<dbReference type="EnsemblBacteria" id="BAD01942">
    <property type="protein sequence ID" value="BAD01942"/>
    <property type="gene ID" value="BAD01942"/>
</dbReference>
<dbReference type="EMBL" id="AP004311">
    <property type="protein sequence ID" value="BAD01942.1"/>
    <property type="molecule type" value="Genomic_DNA"/>
</dbReference>
<geneLocation type="plasmid" evidence="2 3">
    <name>pSYSA</name>
</geneLocation>
<dbReference type="GO" id="GO:0110001">
    <property type="term" value="C:toxin-antitoxin complex"/>
    <property type="evidence" value="ECO:0000318"/>
    <property type="project" value="GO_Central"/>
</dbReference>
<reference evidence="2 3" key="1">
    <citation type="journal article" date="2003" name="DNA Res.">
        <title>Structural analysis of four large plasmids harboring in a unicellular cyanobacterium, Synechocystis sp. PCC 6803.</title>
        <authorList>
            <person name="Kaneko T."/>
            <person name="Nakamura Y."/>
            <person name="Sasamoto S."/>
            <person name="Watanabe A."/>
            <person name="Kohara M."/>
            <person name="Matsumoto M."/>
            <person name="Shimpo S."/>
            <person name="Yamada M."/>
            <person name="Tabata S."/>
        </authorList>
    </citation>
    <scope>NUCLEOTIDE SEQUENCE [LARGE SCALE GENOMIC DNA]</scope>
    <source>
        <strain evidence="3">ATCC 27184 / PCC 6803 / Kazusa</strain>
    </source>
</reference>
<dbReference type="GO" id="GO:0003677">
    <property type="term" value="F:DNA binding"/>
    <property type="evidence" value="ECO:0007669"/>
    <property type="project" value="InterPro"/>
</dbReference>
<accession>Q6ZEF8</accession>
<gene>
    <name evidence="2" type="ordered locus">ssr7040</name>
</gene>
<dbReference type="PANTHER" id="PTHR40516">
    <property type="entry name" value="ANTITOXIN CHPS-RELATED"/>
    <property type="match status" value="1"/>
</dbReference>